<comment type="caution">
    <text evidence="1">The sequence shown here is derived from an EMBL/GenBank/DDBJ whole genome shotgun (WGS) entry which is preliminary data.</text>
</comment>
<proteinExistence type="predicted"/>
<dbReference type="EMBL" id="QPJL01000003">
    <property type="protein sequence ID" value="RCW86997.1"/>
    <property type="molecule type" value="Genomic_DNA"/>
</dbReference>
<evidence type="ECO:0000313" key="2">
    <source>
        <dbReference type="Proteomes" id="UP000253345"/>
    </source>
</evidence>
<sequence length="120" mass="14234">MRDEADARLAKDSAVGVDKSEHVLPDSFILYARPKTDEHLLIRQFSVKYVRLSNFSVRQNLIEFVNARRQIRERQIHIGENDQLPLPKTRKVSFDFRTYFEHAVKACRPFDALKLYEERK</sequence>
<organism evidence="1 2">
    <name type="scientific">Paracoccus lutimaris</name>
    <dbReference type="NCBI Taxonomy" id="1490030"/>
    <lineage>
        <taxon>Bacteria</taxon>
        <taxon>Pseudomonadati</taxon>
        <taxon>Pseudomonadota</taxon>
        <taxon>Alphaproteobacteria</taxon>
        <taxon>Rhodobacterales</taxon>
        <taxon>Paracoccaceae</taxon>
        <taxon>Paracoccus</taxon>
    </lineage>
</organism>
<protein>
    <submittedName>
        <fullName evidence="1">Uncharacterized protein</fullName>
    </submittedName>
</protein>
<keyword evidence="2" id="KW-1185">Reference proteome</keyword>
<dbReference type="AlphaFoldDB" id="A0A368Z768"/>
<gene>
    <name evidence="1" type="ORF">DFP89_1031</name>
</gene>
<dbReference type="Proteomes" id="UP000253345">
    <property type="component" value="Unassembled WGS sequence"/>
</dbReference>
<reference evidence="1 2" key="1">
    <citation type="submission" date="2018-07" db="EMBL/GenBank/DDBJ databases">
        <title>Genomic Encyclopedia of Type Strains, Phase III (KMG-III): the genomes of soil and plant-associated and newly described type strains.</title>
        <authorList>
            <person name="Whitman W."/>
        </authorList>
    </citation>
    <scope>NUCLEOTIDE SEQUENCE [LARGE SCALE GENOMIC DNA]</scope>
    <source>
        <strain evidence="1 2">CECT 8525</strain>
    </source>
</reference>
<accession>A0A368Z768</accession>
<evidence type="ECO:0000313" key="1">
    <source>
        <dbReference type="EMBL" id="RCW86997.1"/>
    </source>
</evidence>
<name>A0A368Z768_9RHOB</name>